<evidence type="ECO:0000259" key="2">
    <source>
        <dbReference type="PROSITE" id="PS50056"/>
    </source>
</evidence>
<dbReference type="GO" id="GO:0140096">
    <property type="term" value="F:catalytic activity, acting on a protein"/>
    <property type="evidence" value="ECO:0007669"/>
    <property type="project" value="UniProtKB-ARBA"/>
</dbReference>
<keyword evidence="1" id="KW-0378">Hydrolase</keyword>
<reference evidence="3 4" key="1">
    <citation type="submission" date="2018-10" db="EMBL/GenBank/DDBJ databases">
        <title>Complete genome sequence of Malassezia restricta CBS 7877.</title>
        <authorList>
            <person name="Morand S.C."/>
            <person name="Bertignac M."/>
            <person name="Iltis A."/>
            <person name="Kolder I."/>
            <person name="Pirovano W."/>
            <person name="Jourdain R."/>
            <person name="Clavaud C."/>
        </authorList>
    </citation>
    <scope>NUCLEOTIDE SEQUENCE [LARGE SCALE GENOMIC DNA]</scope>
    <source>
        <strain evidence="3 4">CBS 7877</strain>
    </source>
</reference>
<dbReference type="SUPFAM" id="SSF52799">
    <property type="entry name" value="(Phosphotyrosine protein) phosphatases II"/>
    <property type="match status" value="1"/>
</dbReference>
<dbReference type="InterPro" id="IPR003595">
    <property type="entry name" value="Tyr_Pase_cat"/>
</dbReference>
<evidence type="ECO:0000313" key="4">
    <source>
        <dbReference type="Proteomes" id="UP000269793"/>
    </source>
</evidence>
<evidence type="ECO:0000256" key="1">
    <source>
        <dbReference type="ARBA" id="ARBA00022801"/>
    </source>
</evidence>
<proteinExistence type="predicted"/>
<feature type="domain" description="Tyrosine specific protein phosphatases" evidence="2">
    <location>
        <begin position="369"/>
        <end position="464"/>
    </location>
</feature>
<dbReference type="PANTHER" id="PTHR23339">
    <property type="entry name" value="TYROSINE SPECIFIC PROTEIN PHOSPHATASE AND DUAL SPECIFICITY PROTEIN PHOSPHATASE"/>
    <property type="match status" value="1"/>
</dbReference>
<evidence type="ECO:0000313" key="3">
    <source>
        <dbReference type="EMBL" id="AYO43109.1"/>
    </source>
</evidence>
<keyword evidence="4" id="KW-1185">Reference proteome</keyword>
<dbReference type="InterPro" id="IPR029021">
    <property type="entry name" value="Prot-tyrosine_phosphatase-like"/>
</dbReference>
<dbReference type="InterPro" id="IPR050561">
    <property type="entry name" value="PTP"/>
</dbReference>
<sequence>MALPTPYGTKEPERPCSSNEIPYAGVVARDKLAHDVYQSVLRTRRCDWIELMNCAPMASQYHLSAYSVLKFGVSGAPYAYLPLTLQQPRLAETVLERQRKNETHAWRVKLHLNAGLGLKDSSNAIHLVDKLTDGTNERIYQDLQVAMADKSLAESQDSACVIKTSNSHPISLSPIIPVHLLPYISADVLSHLPPCFKMPETHDKSQDPVHISLKTTVRREDLDVYLEKSLQDTEGYALGQIRGEHLVRMPRSVPLDSMLNENGAPLEQFSSDSPTSEGPLIGNLLLSSCPGKKVRLDEPFQGRSPICRDLKIDLDRIRQMGVRAIVCCLDDEELNMLGAPCHEYREQAQSQGFDLICLPMAEGFAPINMTRLDMIMSMLILNYTLRGTSILVHCRGGVGRAGLVACIWLLKMNLVSLGSEDTPKLCPCSNTSSQVLDTVLKLIDTVRKRRSLRAIETAEQARFLMEYVRFIFGQERARFCLKTAMP</sequence>
<dbReference type="Proteomes" id="UP000269793">
    <property type="component" value="Chromosome III"/>
</dbReference>
<dbReference type="OrthoDB" id="266663at2759"/>
<name>A0A3G2S741_MALR7</name>
<dbReference type="GO" id="GO:0016791">
    <property type="term" value="F:phosphatase activity"/>
    <property type="evidence" value="ECO:0007669"/>
    <property type="project" value="UniProtKB-ARBA"/>
</dbReference>
<gene>
    <name evidence="3" type="ORF">DNF11_2159</name>
</gene>
<dbReference type="InterPro" id="IPR000387">
    <property type="entry name" value="Tyr_Pase_dom"/>
</dbReference>
<dbReference type="AlphaFoldDB" id="A0A3G2S741"/>
<dbReference type="Gene3D" id="3.90.190.10">
    <property type="entry name" value="Protein tyrosine phosphatase superfamily"/>
    <property type="match status" value="1"/>
</dbReference>
<organism evidence="3 4">
    <name type="scientific">Malassezia restricta (strain ATCC 96810 / NBRC 103918 / CBS 7877)</name>
    <name type="common">Seborrheic dermatitis infection agent</name>
    <dbReference type="NCBI Taxonomy" id="425264"/>
    <lineage>
        <taxon>Eukaryota</taxon>
        <taxon>Fungi</taxon>
        <taxon>Dikarya</taxon>
        <taxon>Basidiomycota</taxon>
        <taxon>Ustilaginomycotina</taxon>
        <taxon>Malasseziomycetes</taxon>
        <taxon>Malasseziales</taxon>
        <taxon>Malasseziaceae</taxon>
        <taxon>Malassezia</taxon>
    </lineage>
</organism>
<dbReference type="EMBL" id="CP033150">
    <property type="protein sequence ID" value="AYO43109.1"/>
    <property type="molecule type" value="Genomic_DNA"/>
</dbReference>
<dbReference type="InterPro" id="IPR057023">
    <property type="entry name" value="PTP-SAK"/>
</dbReference>
<dbReference type="Pfam" id="PF22784">
    <property type="entry name" value="PTP-SAK"/>
    <property type="match status" value="1"/>
</dbReference>
<dbReference type="PROSITE" id="PS50056">
    <property type="entry name" value="TYR_PHOSPHATASE_2"/>
    <property type="match status" value="1"/>
</dbReference>
<protein>
    <recommendedName>
        <fullName evidence="2">Tyrosine specific protein phosphatases domain-containing protein</fullName>
    </recommendedName>
</protein>
<dbReference type="SMART" id="SM00404">
    <property type="entry name" value="PTPc_motif"/>
    <property type="match status" value="1"/>
</dbReference>
<accession>A0A3G2S741</accession>
<dbReference type="VEuPathDB" id="FungiDB:DNF11_2159"/>